<keyword evidence="6" id="KW-1185">Reference proteome</keyword>
<evidence type="ECO:0000259" key="4">
    <source>
        <dbReference type="PROSITE" id="PS51462"/>
    </source>
</evidence>
<evidence type="ECO:0000313" key="5">
    <source>
        <dbReference type="EMBL" id="MDO1559237.1"/>
    </source>
</evidence>
<dbReference type="InterPro" id="IPR000086">
    <property type="entry name" value="NUDIX_hydrolase_dom"/>
</dbReference>
<protein>
    <submittedName>
        <fullName evidence="5">NUDIX domain-containing protein</fullName>
    </submittedName>
</protein>
<reference evidence="5" key="1">
    <citation type="submission" date="2023-07" db="EMBL/GenBank/DDBJ databases">
        <title>Brevundimonas soil sp. nov., isolated from the soil of chemical plant.</title>
        <authorList>
            <person name="Wu N."/>
        </authorList>
    </citation>
    <scope>NUCLEOTIDE SEQUENCE</scope>
    <source>
        <strain evidence="5">XZ-24</strain>
    </source>
</reference>
<dbReference type="InterPro" id="IPR020084">
    <property type="entry name" value="NUDIX_hydrolase_CS"/>
</dbReference>
<feature type="domain" description="Nudix hydrolase" evidence="4">
    <location>
        <begin position="14"/>
        <end position="146"/>
    </location>
</feature>
<comment type="caution">
    <text evidence="5">The sequence shown here is derived from an EMBL/GenBank/DDBJ whole genome shotgun (WGS) entry which is preliminary data.</text>
</comment>
<dbReference type="PROSITE" id="PS51462">
    <property type="entry name" value="NUDIX"/>
    <property type="match status" value="1"/>
</dbReference>
<comment type="cofactor">
    <cofactor evidence="1">
        <name>Mg(2+)</name>
        <dbReference type="ChEBI" id="CHEBI:18420"/>
    </cofactor>
</comment>
<dbReference type="EMBL" id="JAUKTR010000003">
    <property type="protein sequence ID" value="MDO1559237.1"/>
    <property type="molecule type" value="Genomic_DNA"/>
</dbReference>
<gene>
    <name evidence="5" type="ORF">Q0812_07325</name>
</gene>
<comment type="similarity">
    <text evidence="3">Belongs to the Nudix hydrolase family.</text>
</comment>
<dbReference type="PANTHER" id="PTHR43736:SF2">
    <property type="entry name" value="MUTT_NUDIX FAMILY PROTEIN"/>
    <property type="match status" value="1"/>
</dbReference>
<keyword evidence="2 3" id="KW-0378">Hydrolase</keyword>
<dbReference type="Pfam" id="PF00293">
    <property type="entry name" value="NUDIX"/>
    <property type="match status" value="1"/>
</dbReference>
<dbReference type="PROSITE" id="PS00893">
    <property type="entry name" value="NUDIX_BOX"/>
    <property type="match status" value="1"/>
</dbReference>
<evidence type="ECO:0000256" key="1">
    <source>
        <dbReference type="ARBA" id="ARBA00001946"/>
    </source>
</evidence>
<evidence type="ECO:0000313" key="6">
    <source>
        <dbReference type="Proteomes" id="UP001169063"/>
    </source>
</evidence>
<dbReference type="PRINTS" id="PR00502">
    <property type="entry name" value="NUDIXFAMILY"/>
</dbReference>
<evidence type="ECO:0000256" key="3">
    <source>
        <dbReference type="RuleBase" id="RU003476"/>
    </source>
</evidence>
<accession>A0ABT8SPL3</accession>
<dbReference type="Gene3D" id="3.90.79.10">
    <property type="entry name" value="Nucleoside Triphosphate Pyrophosphohydrolase"/>
    <property type="match status" value="1"/>
</dbReference>
<proteinExistence type="inferred from homology"/>
<dbReference type="RefSeq" id="WP_302109673.1">
    <property type="nucleotide sequence ID" value="NZ_JAUKTR010000003.1"/>
</dbReference>
<dbReference type="PANTHER" id="PTHR43736">
    <property type="entry name" value="ADP-RIBOSE PYROPHOSPHATASE"/>
    <property type="match status" value="1"/>
</dbReference>
<sequence length="149" mass="16568">MRLRFGRQEPGVDYRVRPCAFGVIEREGRIACVRVTRQAGPYYDLPGGAIDEGETEDQALAREFVEETGLTIAAGRRFAEADQLFRKSDGEPVENRCAFFTGAVAAENPAAKIEDDHALVWLTPLEAISGLRHEAHAWAVAVWLRLREA</sequence>
<dbReference type="SUPFAM" id="SSF55811">
    <property type="entry name" value="Nudix"/>
    <property type="match status" value="1"/>
</dbReference>
<dbReference type="InterPro" id="IPR020476">
    <property type="entry name" value="Nudix_hydrolase"/>
</dbReference>
<organism evidence="5 6">
    <name type="scientific">Peiella sedimenti</name>
    <dbReference type="NCBI Taxonomy" id="3061083"/>
    <lineage>
        <taxon>Bacteria</taxon>
        <taxon>Pseudomonadati</taxon>
        <taxon>Pseudomonadota</taxon>
        <taxon>Alphaproteobacteria</taxon>
        <taxon>Caulobacterales</taxon>
        <taxon>Caulobacteraceae</taxon>
        <taxon>Peiella</taxon>
    </lineage>
</organism>
<name>A0ABT8SPL3_9CAUL</name>
<dbReference type="InterPro" id="IPR015797">
    <property type="entry name" value="NUDIX_hydrolase-like_dom_sf"/>
</dbReference>
<dbReference type="Proteomes" id="UP001169063">
    <property type="component" value="Unassembled WGS sequence"/>
</dbReference>
<evidence type="ECO:0000256" key="2">
    <source>
        <dbReference type="ARBA" id="ARBA00022801"/>
    </source>
</evidence>